<dbReference type="InterPro" id="IPR001647">
    <property type="entry name" value="HTH_TetR"/>
</dbReference>
<comment type="caution">
    <text evidence="4">The sequence shown here is derived from an EMBL/GenBank/DDBJ whole genome shotgun (WGS) entry which is preliminary data.</text>
</comment>
<dbReference type="InterPro" id="IPR041474">
    <property type="entry name" value="NicS_C"/>
</dbReference>
<dbReference type="InterPro" id="IPR050109">
    <property type="entry name" value="HTH-type_TetR-like_transc_reg"/>
</dbReference>
<organism evidence="4 5">
    <name type="scientific">Corynebacterium freneyi</name>
    <dbReference type="NCBI Taxonomy" id="134034"/>
    <lineage>
        <taxon>Bacteria</taxon>
        <taxon>Bacillati</taxon>
        <taxon>Actinomycetota</taxon>
        <taxon>Actinomycetes</taxon>
        <taxon>Mycobacteriales</taxon>
        <taxon>Corynebacteriaceae</taxon>
        <taxon>Corynebacterium</taxon>
    </lineage>
</organism>
<dbReference type="PANTHER" id="PTHR30328:SF54">
    <property type="entry name" value="HTH-TYPE TRANSCRIPTIONAL REPRESSOR SCO4008"/>
    <property type="match status" value="1"/>
</dbReference>
<dbReference type="InterPro" id="IPR036271">
    <property type="entry name" value="Tet_transcr_reg_TetR-rel_C_sf"/>
</dbReference>
<evidence type="ECO:0000313" key="4">
    <source>
        <dbReference type="EMBL" id="MBP2333205.1"/>
    </source>
</evidence>
<dbReference type="Proteomes" id="UP001519305">
    <property type="component" value="Unassembled WGS sequence"/>
</dbReference>
<proteinExistence type="predicted"/>
<dbReference type="Pfam" id="PF00440">
    <property type="entry name" value="TetR_N"/>
    <property type="match status" value="1"/>
</dbReference>
<keyword evidence="5" id="KW-1185">Reference proteome</keyword>
<dbReference type="InterPro" id="IPR009057">
    <property type="entry name" value="Homeodomain-like_sf"/>
</dbReference>
<accession>A0ABS4U9K0</accession>
<feature type="domain" description="HTH tetR-type" evidence="2">
    <location>
        <begin position="15"/>
        <end position="57"/>
    </location>
</feature>
<sequence length="263" mass="29271">MKASGSSDAVPHAVLEAALGEFTAKGYADARLDAISSSSGVSKRMLHYHCGDKMGLYRTTMHYVLSLLRPDPEALRIDSEVPVDVLRHVVGVIFDRFADNPSAVRFIAQENMHPILPLEESSALAEQSPIVLEFDRVLLLGRDYGAFRTDVSALDIYYIVASMAQFPTLNERTFRNLYSLELTSETLIDRLREMARDAVTGFLTASTTWQHGNSYVTTTPRRKVVEPRLVDEVYADESPALLDDRADGDVAPTFTDMYDDGDE</sequence>
<protein>
    <submittedName>
        <fullName evidence="4">AcrR family transcriptional regulator</fullName>
    </submittedName>
</protein>
<dbReference type="Pfam" id="PF17938">
    <property type="entry name" value="TetR_C_29"/>
    <property type="match status" value="1"/>
</dbReference>
<reference evidence="4 5" key="1">
    <citation type="submission" date="2021-03" db="EMBL/GenBank/DDBJ databases">
        <title>Sequencing the genomes of 1000 actinobacteria strains.</title>
        <authorList>
            <person name="Klenk H.-P."/>
        </authorList>
    </citation>
    <scope>NUCLEOTIDE SEQUENCE [LARGE SCALE GENOMIC DNA]</scope>
    <source>
        <strain evidence="4 5">DSM 44506</strain>
    </source>
</reference>
<dbReference type="SUPFAM" id="SSF48498">
    <property type="entry name" value="Tetracyclin repressor-like, C-terminal domain"/>
    <property type="match status" value="1"/>
</dbReference>
<dbReference type="EMBL" id="JAGINY010000001">
    <property type="protein sequence ID" value="MBP2333205.1"/>
    <property type="molecule type" value="Genomic_DNA"/>
</dbReference>
<dbReference type="RefSeq" id="WP_070520020.1">
    <property type="nucleotide sequence ID" value="NZ_CP047357.1"/>
</dbReference>
<feature type="domain" description="HTH-type transcriptional repressor NicS C-terminal" evidence="3">
    <location>
        <begin position="82"/>
        <end position="199"/>
    </location>
</feature>
<evidence type="ECO:0000256" key="1">
    <source>
        <dbReference type="ARBA" id="ARBA00023125"/>
    </source>
</evidence>
<gene>
    <name evidence="4" type="ORF">JOF33_001904</name>
</gene>
<dbReference type="Gene3D" id="1.10.357.10">
    <property type="entry name" value="Tetracycline Repressor, domain 2"/>
    <property type="match status" value="1"/>
</dbReference>
<keyword evidence="1" id="KW-0238">DNA-binding</keyword>
<dbReference type="SUPFAM" id="SSF46689">
    <property type="entry name" value="Homeodomain-like"/>
    <property type="match status" value="1"/>
</dbReference>
<evidence type="ECO:0000259" key="2">
    <source>
        <dbReference type="Pfam" id="PF00440"/>
    </source>
</evidence>
<evidence type="ECO:0000259" key="3">
    <source>
        <dbReference type="Pfam" id="PF17938"/>
    </source>
</evidence>
<dbReference type="PANTHER" id="PTHR30328">
    <property type="entry name" value="TRANSCRIPTIONAL REPRESSOR"/>
    <property type="match status" value="1"/>
</dbReference>
<name>A0ABS4U9K0_9CORY</name>
<evidence type="ECO:0000313" key="5">
    <source>
        <dbReference type="Proteomes" id="UP001519305"/>
    </source>
</evidence>